<organism evidence="2 3">
    <name type="scientific">Tatumella ptyseos ATCC 33301</name>
    <dbReference type="NCBI Taxonomy" id="1005995"/>
    <lineage>
        <taxon>Bacteria</taxon>
        <taxon>Pseudomonadati</taxon>
        <taxon>Pseudomonadota</taxon>
        <taxon>Gammaproteobacteria</taxon>
        <taxon>Enterobacterales</taxon>
        <taxon>Erwiniaceae</taxon>
        <taxon>Tatumella</taxon>
    </lineage>
</organism>
<reference evidence="2 3" key="1">
    <citation type="submission" date="2014-05" db="EMBL/GenBank/DDBJ databases">
        <title>ATOL: Assembling a taxonomically balanced genome-scale reconstruction of the evolutionary history of the Enterobacteriaceae.</title>
        <authorList>
            <person name="Plunkett G.III."/>
            <person name="Neeno-Eckwall E.C."/>
            <person name="Glasner J.D."/>
            <person name="Perna N.T."/>
        </authorList>
    </citation>
    <scope>NUCLEOTIDE SEQUENCE [LARGE SCALE GENOMIC DNA]</scope>
    <source>
        <strain evidence="2 3">ATCC 33301</strain>
    </source>
</reference>
<protein>
    <submittedName>
        <fullName evidence="2">Uncharacterized protein</fullName>
    </submittedName>
</protein>
<dbReference type="Proteomes" id="UP000028602">
    <property type="component" value="Unassembled WGS sequence"/>
</dbReference>
<evidence type="ECO:0000313" key="2">
    <source>
        <dbReference type="EMBL" id="KFD19747.1"/>
    </source>
</evidence>
<feature type="region of interest" description="Disordered" evidence="1">
    <location>
        <begin position="1"/>
        <end position="33"/>
    </location>
</feature>
<comment type="caution">
    <text evidence="2">The sequence shown here is derived from an EMBL/GenBank/DDBJ whole genome shotgun (WGS) entry which is preliminary data.</text>
</comment>
<gene>
    <name evidence="2" type="ORF">GTPT_1679</name>
</gene>
<dbReference type="EMBL" id="JMPR01000028">
    <property type="protein sequence ID" value="KFD19747.1"/>
    <property type="molecule type" value="Genomic_DNA"/>
</dbReference>
<feature type="compositionally biased region" description="Polar residues" evidence="1">
    <location>
        <begin position="1"/>
        <end position="19"/>
    </location>
</feature>
<evidence type="ECO:0000256" key="1">
    <source>
        <dbReference type="SAM" id="MobiDB-lite"/>
    </source>
</evidence>
<accession>A0A085JH01</accession>
<evidence type="ECO:0000313" key="3">
    <source>
        <dbReference type="Proteomes" id="UP000028602"/>
    </source>
</evidence>
<dbReference type="AlphaFoldDB" id="A0A085JH01"/>
<sequence>MLSNRLQAPADDTSQSLTGAGSDASVKGVSPAPDPLAVQYTGKRVSPSLLFCRFQFAAGCAAPFLQAKKNRPQ</sequence>
<name>A0A085JH01_9GAMM</name>
<keyword evidence="3" id="KW-1185">Reference proteome</keyword>
<proteinExistence type="predicted"/>